<keyword evidence="1" id="KW-0472">Membrane</keyword>
<feature type="transmembrane region" description="Helical" evidence="1">
    <location>
        <begin position="25"/>
        <end position="46"/>
    </location>
</feature>
<dbReference type="Pfam" id="PF04114">
    <property type="entry name" value="Gaa1"/>
    <property type="match status" value="1"/>
</dbReference>
<dbReference type="Proteomes" id="UP001153620">
    <property type="component" value="Chromosome 2"/>
</dbReference>
<gene>
    <name evidence="2" type="ORF">CHIRRI_LOCUS7881</name>
</gene>
<feature type="transmembrane region" description="Helical" evidence="1">
    <location>
        <begin position="558"/>
        <end position="585"/>
    </location>
</feature>
<dbReference type="PANTHER" id="PTHR13304">
    <property type="entry name" value="GLYCOSYLPHOSPHATIDYLINOSITOL ANCHOR ATTACHMENT 1 PROTEIN"/>
    <property type="match status" value="1"/>
</dbReference>
<feature type="transmembrane region" description="Helical" evidence="1">
    <location>
        <begin position="504"/>
        <end position="522"/>
    </location>
</feature>
<dbReference type="OrthoDB" id="445301at2759"/>
<protein>
    <submittedName>
        <fullName evidence="2">Uncharacterized protein</fullName>
    </submittedName>
</protein>
<keyword evidence="1" id="KW-0812">Transmembrane</keyword>
<evidence type="ECO:0000313" key="3">
    <source>
        <dbReference type="Proteomes" id="UP001153620"/>
    </source>
</evidence>
<evidence type="ECO:0000313" key="2">
    <source>
        <dbReference type="EMBL" id="CAG9805004.1"/>
    </source>
</evidence>
<accession>A0A9N9RTY9</accession>
<sequence>MGLLSDPSLSASDKKLKYINLISKYANGFCFLLYLVGFLWFCALSFPQLQSNTYFSENALLPGLVLSEIKMDTVNMARTLLTELEHERETHKSAIPYPWMQAKMKQIGLETYVHNFTLNYPFGGGKTFQGKNIYGILRAPRIGSTESIVLSVPYRPPNTAHTSITSGVPLLLAFADFARRQKYWSKDIIFLVTDQEQLGMQAFLEAYHGDDENNILDSGTLYGKAGNIIAAINFEIQDFDVEFNNLKIEGLNGQLPNLDLHNLVVKLSHKFVLPIGYKMKMGSHHREDAVENFFNLLSMMWTQSSGIPNGNHGLFHKYGIEALTIESVKRESSGRNQNIHQKIMALLKIIEGISRSLNNLLERFHQSFFFYVIVSSDRFISIGDYMPSCGLMAASLFVKSLLIWLMANNKPDEEEANEKKSDDDKIVIIRKSSMRIEVLRIGTVILCSHLVGVAALVITTNKIIHDYLFSMNIPTQTGIFYLVSIILAFSILLPKFLKLNAFDAQFLNIAVLIELGTAFLSVSMLNFSLGFFLCVLITPFAIFINIQEGTKRNLFKFLIRSLLHLLIHPITVIYGVICMLSYIAFSEMNFNYIMDKSISATVDGITYAVVDSLIYGNWLFDLTCLILLPCWIIFWIMNFSKPVEKISKQKAE</sequence>
<dbReference type="AlphaFoldDB" id="A0A9N9RTY9"/>
<feature type="transmembrane region" description="Helical" evidence="1">
    <location>
        <begin position="438"/>
        <end position="458"/>
    </location>
</feature>
<dbReference type="PANTHER" id="PTHR13304:SF0">
    <property type="entry name" value="GLYCOSYLPHOSPHATIDYLINOSITOL ANCHOR ATTACHMENT 1 PROTEIN"/>
    <property type="match status" value="1"/>
</dbReference>
<dbReference type="InterPro" id="IPR007246">
    <property type="entry name" value="Gaa1"/>
</dbReference>
<reference evidence="2" key="2">
    <citation type="submission" date="2022-10" db="EMBL/GenBank/DDBJ databases">
        <authorList>
            <consortium name="ENA_rothamsted_submissions"/>
            <consortium name="culmorum"/>
            <person name="King R."/>
        </authorList>
    </citation>
    <scope>NUCLEOTIDE SEQUENCE</scope>
</reference>
<feature type="transmembrane region" description="Helical" evidence="1">
    <location>
        <begin position="478"/>
        <end position="497"/>
    </location>
</feature>
<reference evidence="2" key="1">
    <citation type="submission" date="2022-01" db="EMBL/GenBank/DDBJ databases">
        <authorList>
            <person name="King R."/>
        </authorList>
    </citation>
    <scope>NUCLEOTIDE SEQUENCE</scope>
</reference>
<feature type="transmembrane region" description="Helical" evidence="1">
    <location>
        <begin position="618"/>
        <end position="640"/>
    </location>
</feature>
<dbReference type="PIRSF" id="PIRSF036762">
    <property type="entry name" value="GAA1"/>
    <property type="match status" value="1"/>
</dbReference>
<dbReference type="EMBL" id="OU895878">
    <property type="protein sequence ID" value="CAG9805004.1"/>
    <property type="molecule type" value="Genomic_DNA"/>
</dbReference>
<feature type="transmembrane region" description="Helical" evidence="1">
    <location>
        <begin position="528"/>
        <end position="546"/>
    </location>
</feature>
<dbReference type="GO" id="GO:0042765">
    <property type="term" value="C:GPI-anchor transamidase complex"/>
    <property type="evidence" value="ECO:0007669"/>
    <property type="project" value="InterPro"/>
</dbReference>
<organism evidence="2 3">
    <name type="scientific">Chironomus riparius</name>
    <dbReference type="NCBI Taxonomy" id="315576"/>
    <lineage>
        <taxon>Eukaryota</taxon>
        <taxon>Metazoa</taxon>
        <taxon>Ecdysozoa</taxon>
        <taxon>Arthropoda</taxon>
        <taxon>Hexapoda</taxon>
        <taxon>Insecta</taxon>
        <taxon>Pterygota</taxon>
        <taxon>Neoptera</taxon>
        <taxon>Endopterygota</taxon>
        <taxon>Diptera</taxon>
        <taxon>Nematocera</taxon>
        <taxon>Chironomoidea</taxon>
        <taxon>Chironomidae</taxon>
        <taxon>Chironominae</taxon>
        <taxon>Chironomus</taxon>
    </lineage>
</organism>
<keyword evidence="1" id="KW-1133">Transmembrane helix</keyword>
<dbReference type="Gene3D" id="3.40.630.10">
    <property type="entry name" value="Zn peptidases"/>
    <property type="match status" value="1"/>
</dbReference>
<keyword evidence="3" id="KW-1185">Reference proteome</keyword>
<proteinExistence type="predicted"/>
<dbReference type="GO" id="GO:0016255">
    <property type="term" value="P:attachment of GPI anchor to protein"/>
    <property type="evidence" value="ECO:0007669"/>
    <property type="project" value="TreeGrafter"/>
</dbReference>
<evidence type="ECO:0000256" key="1">
    <source>
        <dbReference type="SAM" id="Phobius"/>
    </source>
</evidence>
<name>A0A9N9RTY9_9DIPT</name>